<protein>
    <submittedName>
        <fullName evidence="1">Uncharacterized protein</fullName>
    </submittedName>
</protein>
<organism evidence="1 2">
    <name type="scientific">Eleusine coracana subsp. coracana</name>
    <dbReference type="NCBI Taxonomy" id="191504"/>
    <lineage>
        <taxon>Eukaryota</taxon>
        <taxon>Viridiplantae</taxon>
        <taxon>Streptophyta</taxon>
        <taxon>Embryophyta</taxon>
        <taxon>Tracheophyta</taxon>
        <taxon>Spermatophyta</taxon>
        <taxon>Magnoliopsida</taxon>
        <taxon>Liliopsida</taxon>
        <taxon>Poales</taxon>
        <taxon>Poaceae</taxon>
        <taxon>PACMAD clade</taxon>
        <taxon>Chloridoideae</taxon>
        <taxon>Cynodonteae</taxon>
        <taxon>Eleusininae</taxon>
        <taxon>Eleusine</taxon>
    </lineage>
</organism>
<dbReference type="AlphaFoldDB" id="A0AAV5FZ03"/>
<dbReference type="Proteomes" id="UP001054889">
    <property type="component" value="Unassembled WGS sequence"/>
</dbReference>
<keyword evidence="2" id="KW-1185">Reference proteome</keyword>
<reference evidence="1" key="1">
    <citation type="journal article" date="2018" name="DNA Res.">
        <title>Multiple hybrid de novo genome assembly of finger millet, an orphan allotetraploid crop.</title>
        <authorList>
            <person name="Hatakeyama M."/>
            <person name="Aluri S."/>
            <person name="Balachadran M.T."/>
            <person name="Sivarajan S.R."/>
            <person name="Patrignani A."/>
            <person name="Gruter S."/>
            <person name="Poveda L."/>
            <person name="Shimizu-Inatsugi R."/>
            <person name="Baeten J."/>
            <person name="Francoijs K.J."/>
            <person name="Nataraja K.N."/>
            <person name="Reddy Y.A.N."/>
            <person name="Phadnis S."/>
            <person name="Ravikumar R.L."/>
            <person name="Schlapbach R."/>
            <person name="Sreeman S.M."/>
            <person name="Shimizu K.K."/>
        </authorList>
    </citation>
    <scope>NUCLEOTIDE SEQUENCE</scope>
</reference>
<proteinExistence type="predicted"/>
<name>A0AAV5FZ03_ELECO</name>
<gene>
    <name evidence="1" type="primary">gb28953</name>
    <name evidence="1" type="ORF">PR202_gb28953</name>
</gene>
<comment type="caution">
    <text evidence="1">The sequence shown here is derived from an EMBL/GenBank/DDBJ whole genome shotgun (WGS) entry which is preliminary data.</text>
</comment>
<evidence type="ECO:0000313" key="1">
    <source>
        <dbReference type="EMBL" id="GJN39810.1"/>
    </source>
</evidence>
<reference evidence="1" key="2">
    <citation type="submission" date="2021-12" db="EMBL/GenBank/DDBJ databases">
        <title>Resequencing data analysis of finger millet.</title>
        <authorList>
            <person name="Hatakeyama M."/>
            <person name="Aluri S."/>
            <person name="Balachadran M.T."/>
            <person name="Sivarajan S.R."/>
            <person name="Poveda L."/>
            <person name="Shimizu-Inatsugi R."/>
            <person name="Schlapbach R."/>
            <person name="Sreeman S.M."/>
            <person name="Shimizu K.K."/>
        </authorList>
    </citation>
    <scope>NUCLEOTIDE SEQUENCE</scope>
</reference>
<evidence type="ECO:0000313" key="2">
    <source>
        <dbReference type="Proteomes" id="UP001054889"/>
    </source>
</evidence>
<sequence length="119" mass="13634">MPSWTPTGCCARNSFPPRWAAYSYNSIIWSIRNSSPHPRVLLMLLSSPETSPTRQILQSRITATAFFCYTYVLHTSTVHDLGNMRPKYYSAIAGQHEYIEASFPYRPCWMEDSLPVPGR</sequence>
<accession>A0AAV5FZ03</accession>
<dbReference type="EMBL" id="BQKI01000098">
    <property type="protein sequence ID" value="GJN39810.1"/>
    <property type="molecule type" value="Genomic_DNA"/>
</dbReference>